<dbReference type="SUPFAM" id="SSF48452">
    <property type="entry name" value="TPR-like"/>
    <property type="match status" value="1"/>
</dbReference>
<name>A0A1G2HHC0_9BACT</name>
<proteinExistence type="predicted"/>
<organism evidence="3 4">
    <name type="scientific">Candidatus Spechtbacteria bacterium RIFCSPLOWO2_12_FULL_38_22</name>
    <dbReference type="NCBI Taxonomy" id="1802165"/>
    <lineage>
        <taxon>Bacteria</taxon>
        <taxon>Candidatus Spechtiibacteriota</taxon>
    </lineage>
</organism>
<feature type="transmembrane region" description="Helical" evidence="2">
    <location>
        <begin position="6"/>
        <end position="24"/>
    </location>
</feature>
<feature type="repeat" description="TPR" evidence="1">
    <location>
        <begin position="70"/>
        <end position="103"/>
    </location>
</feature>
<dbReference type="EMBL" id="MHOK01000019">
    <property type="protein sequence ID" value="OGZ61670.1"/>
    <property type="molecule type" value="Genomic_DNA"/>
</dbReference>
<keyword evidence="1" id="KW-0802">TPR repeat</keyword>
<evidence type="ECO:0000313" key="3">
    <source>
        <dbReference type="EMBL" id="OGZ61670.1"/>
    </source>
</evidence>
<dbReference type="Proteomes" id="UP000176770">
    <property type="component" value="Unassembled WGS sequence"/>
</dbReference>
<dbReference type="InterPro" id="IPR019734">
    <property type="entry name" value="TPR_rpt"/>
</dbReference>
<sequence>MVYIFIILIALSLGGIIFLGFRKLSLKELSSKVWAVFMRKKQRKNQVDLASFVKNEDYWIELISSDPMNVQHYKKLGEWYVYNNKVVYAIKTLEYASKLDPKDKKILKHLENLKRQEV</sequence>
<accession>A0A1G2HHC0</accession>
<dbReference type="InterPro" id="IPR011990">
    <property type="entry name" value="TPR-like_helical_dom_sf"/>
</dbReference>
<evidence type="ECO:0000256" key="1">
    <source>
        <dbReference type="PROSITE-ProRule" id="PRU00339"/>
    </source>
</evidence>
<comment type="caution">
    <text evidence="3">The sequence shown here is derived from an EMBL/GenBank/DDBJ whole genome shotgun (WGS) entry which is preliminary data.</text>
</comment>
<keyword evidence="2" id="KW-0812">Transmembrane</keyword>
<keyword evidence="2" id="KW-0472">Membrane</keyword>
<protein>
    <submittedName>
        <fullName evidence="3">Uncharacterized protein</fullName>
    </submittedName>
</protein>
<dbReference type="AlphaFoldDB" id="A0A1G2HHC0"/>
<dbReference type="Gene3D" id="1.25.40.10">
    <property type="entry name" value="Tetratricopeptide repeat domain"/>
    <property type="match status" value="1"/>
</dbReference>
<keyword evidence="2" id="KW-1133">Transmembrane helix</keyword>
<evidence type="ECO:0000313" key="4">
    <source>
        <dbReference type="Proteomes" id="UP000176770"/>
    </source>
</evidence>
<dbReference type="STRING" id="1802165.A3F94_01860"/>
<dbReference type="PROSITE" id="PS50005">
    <property type="entry name" value="TPR"/>
    <property type="match status" value="1"/>
</dbReference>
<evidence type="ECO:0000256" key="2">
    <source>
        <dbReference type="SAM" id="Phobius"/>
    </source>
</evidence>
<gene>
    <name evidence="3" type="ORF">A3F94_01860</name>
</gene>
<reference evidence="3 4" key="1">
    <citation type="journal article" date="2016" name="Nat. Commun.">
        <title>Thousands of microbial genomes shed light on interconnected biogeochemical processes in an aquifer system.</title>
        <authorList>
            <person name="Anantharaman K."/>
            <person name="Brown C.T."/>
            <person name="Hug L.A."/>
            <person name="Sharon I."/>
            <person name="Castelle C.J."/>
            <person name="Probst A.J."/>
            <person name="Thomas B.C."/>
            <person name="Singh A."/>
            <person name="Wilkins M.J."/>
            <person name="Karaoz U."/>
            <person name="Brodie E.L."/>
            <person name="Williams K.H."/>
            <person name="Hubbard S.S."/>
            <person name="Banfield J.F."/>
        </authorList>
    </citation>
    <scope>NUCLEOTIDE SEQUENCE [LARGE SCALE GENOMIC DNA]</scope>
</reference>